<protein>
    <recommendedName>
        <fullName evidence="2">CHAD domain-containing protein</fullName>
    </recommendedName>
</protein>
<comment type="caution">
    <text evidence="3">The sequence shown here is derived from an EMBL/GenBank/DDBJ whole genome shotgun (WGS) entry which is preliminary data.</text>
</comment>
<organism evidence="3 4">
    <name type="scientific">Cymbomonas tetramitiformis</name>
    <dbReference type="NCBI Taxonomy" id="36881"/>
    <lineage>
        <taxon>Eukaryota</taxon>
        <taxon>Viridiplantae</taxon>
        <taxon>Chlorophyta</taxon>
        <taxon>Pyramimonadophyceae</taxon>
        <taxon>Pyramimonadales</taxon>
        <taxon>Pyramimonadaceae</taxon>
        <taxon>Cymbomonas</taxon>
    </lineage>
</organism>
<evidence type="ECO:0000313" key="4">
    <source>
        <dbReference type="Proteomes" id="UP001190700"/>
    </source>
</evidence>
<dbReference type="PANTHER" id="PTHR39339">
    <property type="entry name" value="SLR1444 PROTEIN"/>
    <property type="match status" value="1"/>
</dbReference>
<reference evidence="3 4" key="1">
    <citation type="journal article" date="2015" name="Genome Biol. Evol.">
        <title>Comparative Genomics of a Bacterivorous Green Alga Reveals Evolutionary Causalities and Consequences of Phago-Mixotrophic Mode of Nutrition.</title>
        <authorList>
            <person name="Burns J.A."/>
            <person name="Paasch A."/>
            <person name="Narechania A."/>
            <person name="Kim E."/>
        </authorList>
    </citation>
    <scope>NUCLEOTIDE SEQUENCE [LARGE SCALE GENOMIC DNA]</scope>
    <source>
        <strain evidence="3 4">PLY_AMNH</strain>
    </source>
</reference>
<feature type="compositionally biased region" description="Basic and acidic residues" evidence="1">
    <location>
        <begin position="81"/>
        <end position="102"/>
    </location>
</feature>
<feature type="domain" description="CHAD" evidence="2">
    <location>
        <begin position="138"/>
        <end position="455"/>
    </location>
</feature>
<dbReference type="InterPro" id="IPR007899">
    <property type="entry name" value="CHAD_dom"/>
</dbReference>
<dbReference type="EMBL" id="LGRX02020470">
    <property type="protein sequence ID" value="KAK3257468.1"/>
    <property type="molecule type" value="Genomic_DNA"/>
</dbReference>
<dbReference type="Pfam" id="PF05235">
    <property type="entry name" value="CHAD"/>
    <property type="match status" value="1"/>
</dbReference>
<feature type="compositionally biased region" description="Basic residues" evidence="1">
    <location>
        <begin position="117"/>
        <end position="134"/>
    </location>
</feature>
<sequence length="473" mass="53433">MLNDLRLSHIAPTPAWLGVRSTSLSAHLVPPLFQRRAAFVAAKISSNASGKVAGFNRDSFRVPVTRLEVLNSGNQLGASGEVKEDGGGVGEEKMTKERRANTKAETTNGNLLDIDKKKKSMRGKKKKKSSKRHPPISTVSSGTYLSAEVQKPLRKLKKLARGDLRDVETVHDLRVGLRRMRAALRDLSFVLTVPEQAKPERISKTLRHLGSYRDYDVVIDLLTQISLTAKIPKSESKVLQGRLDDLKSRQLQVMKKMPIKSTAQNAMSVLLAIEKWHKSPRLCGVDKDVRPVVLVAPHLLSAKVNTVFLHDGWFVEVPKPLTPETAKLLEDDINEYQIGLRRHPAHNEEEVLHALRKEVKGLRYLMEFFKALYPDNRAYDEYLSSVVELNSAMGDLQDVHTLHTFIDDDKWLQKEVPVFSKAVASYTATKWAKWLVLRRSCTSVEYRASMMDAMLYPHTYHRTPDPTSAEYEI</sequence>
<gene>
    <name evidence="3" type="ORF">CYMTET_33451</name>
</gene>
<keyword evidence="4" id="KW-1185">Reference proteome</keyword>
<proteinExistence type="predicted"/>
<evidence type="ECO:0000259" key="2">
    <source>
        <dbReference type="PROSITE" id="PS51708"/>
    </source>
</evidence>
<dbReference type="PANTHER" id="PTHR39339:SF1">
    <property type="entry name" value="CHAD DOMAIN-CONTAINING PROTEIN"/>
    <property type="match status" value="1"/>
</dbReference>
<dbReference type="SMART" id="SM00880">
    <property type="entry name" value="CHAD"/>
    <property type="match status" value="1"/>
</dbReference>
<evidence type="ECO:0000256" key="1">
    <source>
        <dbReference type="SAM" id="MobiDB-lite"/>
    </source>
</evidence>
<feature type="region of interest" description="Disordered" evidence="1">
    <location>
        <begin position="76"/>
        <end position="140"/>
    </location>
</feature>
<dbReference type="Gene3D" id="1.40.20.10">
    <property type="entry name" value="CHAD domain"/>
    <property type="match status" value="1"/>
</dbReference>
<dbReference type="AlphaFoldDB" id="A0AAE0FD37"/>
<dbReference type="InterPro" id="IPR038186">
    <property type="entry name" value="CHAD_dom_sf"/>
</dbReference>
<name>A0AAE0FD37_9CHLO</name>
<accession>A0AAE0FD37</accession>
<evidence type="ECO:0000313" key="3">
    <source>
        <dbReference type="EMBL" id="KAK3257468.1"/>
    </source>
</evidence>
<dbReference type="Proteomes" id="UP001190700">
    <property type="component" value="Unassembled WGS sequence"/>
</dbReference>
<dbReference type="PROSITE" id="PS51708">
    <property type="entry name" value="CHAD"/>
    <property type="match status" value="1"/>
</dbReference>